<feature type="domain" description="Major facilitator superfamily (MFS) profile" evidence="9">
    <location>
        <begin position="46"/>
        <end position="493"/>
    </location>
</feature>
<feature type="transmembrane region" description="Helical" evidence="8">
    <location>
        <begin position="112"/>
        <end position="130"/>
    </location>
</feature>
<feature type="transmembrane region" description="Helical" evidence="8">
    <location>
        <begin position="198"/>
        <end position="218"/>
    </location>
</feature>
<keyword evidence="6" id="KW-0325">Glycoprotein</keyword>
<dbReference type="PRINTS" id="PR01036">
    <property type="entry name" value="TCRTETB"/>
</dbReference>
<keyword evidence="5 8" id="KW-0472">Membrane</keyword>
<dbReference type="InterPro" id="IPR020846">
    <property type="entry name" value="MFS_dom"/>
</dbReference>
<feature type="transmembrane region" description="Helical" evidence="8">
    <location>
        <begin position="169"/>
        <end position="192"/>
    </location>
</feature>
<evidence type="ECO:0000256" key="2">
    <source>
        <dbReference type="ARBA" id="ARBA00022448"/>
    </source>
</evidence>
<sequence>MSSAVWDAMPRPGSTEQEHQMNGDRETTIMAGPEVEFKPTWRILGVFVVLVLLSFMSALDSSVISTSLPTITREIGGSNKYVWIANAYLFASTVTQPFYAQISNIFGRRNPFYVSVALFFLGSGLGGGAQSADALIAARVVQGLGTGGLYVLPEIIMCDFVPARYRGPYLGALLSAAAIGATIGPIIGGAIAEAHWRWIFWIKLPVVAVAMILMVMLLRLKHLRIESWRAALTRVDFLGNLIFIPSMFSIFIGLIMGGNGAAGFDWSSWRVILPLVLGGLGWIGFHIHQASPICLEPSMPSRLFKNRTSVIGFLMIFLASTFHHAVSFFVPIYFQAVKGASPLTSGVYYLPFSIAIIFLSGLAAAFLSKTGRYRPVHWAGWTLASIGAGLFSLLDSDSSPGAWIGFQIFSAGGVGFIFTVTLPSTLAALAESDVAVATGTYAFMRTLGFVWGVTISSVTFNGSINANLDIITDASVRRLLANGAAYAYAAGIGDGSGEGAILSDPSRSQVIEVYVKSLRIVWLVFVGISCLGWSLTFGEKHIDLRQEHETQFGFAQNNSTAHGDSEKQ</sequence>
<feature type="transmembrane region" description="Helical" evidence="8">
    <location>
        <begin position="378"/>
        <end position="394"/>
    </location>
</feature>
<dbReference type="Gene3D" id="1.20.1250.20">
    <property type="entry name" value="MFS general substrate transporter like domains"/>
    <property type="match status" value="1"/>
</dbReference>
<feature type="transmembrane region" description="Helical" evidence="8">
    <location>
        <begin position="442"/>
        <end position="460"/>
    </location>
</feature>
<feature type="transmembrane region" description="Helical" evidence="8">
    <location>
        <begin position="136"/>
        <end position="157"/>
    </location>
</feature>
<feature type="transmembrane region" description="Helical" evidence="8">
    <location>
        <begin position="269"/>
        <end position="288"/>
    </location>
</feature>
<comment type="subcellular location">
    <subcellularLocation>
        <location evidence="1">Membrane</location>
        <topology evidence="1">Multi-pass membrane protein</topology>
    </subcellularLocation>
</comment>
<evidence type="ECO:0000256" key="4">
    <source>
        <dbReference type="ARBA" id="ARBA00022989"/>
    </source>
</evidence>
<feature type="transmembrane region" description="Helical" evidence="8">
    <location>
        <begin position="346"/>
        <end position="366"/>
    </location>
</feature>
<dbReference type="PANTHER" id="PTHR23501:SF187">
    <property type="entry name" value="MAJOR FACILITATOR SUPERFAMILY (MFS) PROFILE DOMAIN-CONTAINING PROTEIN"/>
    <property type="match status" value="1"/>
</dbReference>
<dbReference type="Gene3D" id="1.20.1720.10">
    <property type="entry name" value="Multidrug resistance protein D"/>
    <property type="match status" value="1"/>
</dbReference>
<evidence type="ECO:0000313" key="11">
    <source>
        <dbReference type="Proteomes" id="UP001444661"/>
    </source>
</evidence>
<keyword evidence="4 8" id="KW-1133">Transmembrane helix</keyword>
<feature type="transmembrane region" description="Helical" evidence="8">
    <location>
        <begin position="309"/>
        <end position="334"/>
    </location>
</feature>
<evidence type="ECO:0000256" key="8">
    <source>
        <dbReference type="SAM" id="Phobius"/>
    </source>
</evidence>
<feature type="transmembrane region" description="Helical" evidence="8">
    <location>
        <begin position="520"/>
        <end position="538"/>
    </location>
</feature>
<evidence type="ECO:0000256" key="7">
    <source>
        <dbReference type="SAM" id="MobiDB-lite"/>
    </source>
</evidence>
<dbReference type="PROSITE" id="PS50850">
    <property type="entry name" value="MFS"/>
    <property type="match status" value="1"/>
</dbReference>
<name>A0ABR1TYH2_9PEZI</name>
<organism evidence="10 11">
    <name type="scientific">Apiospora rasikravindrae</name>
    <dbReference type="NCBI Taxonomy" id="990691"/>
    <lineage>
        <taxon>Eukaryota</taxon>
        <taxon>Fungi</taxon>
        <taxon>Dikarya</taxon>
        <taxon>Ascomycota</taxon>
        <taxon>Pezizomycotina</taxon>
        <taxon>Sordariomycetes</taxon>
        <taxon>Xylariomycetidae</taxon>
        <taxon>Amphisphaeriales</taxon>
        <taxon>Apiosporaceae</taxon>
        <taxon>Apiospora</taxon>
    </lineage>
</organism>
<keyword evidence="3 8" id="KW-0812">Transmembrane</keyword>
<evidence type="ECO:0000256" key="3">
    <source>
        <dbReference type="ARBA" id="ARBA00022692"/>
    </source>
</evidence>
<dbReference type="PANTHER" id="PTHR23501">
    <property type="entry name" value="MAJOR FACILITATOR SUPERFAMILY"/>
    <property type="match status" value="1"/>
</dbReference>
<keyword evidence="11" id="KW-1185">Reference proteome</keyword>
<dbReference type="InterPro" id="IPR036259">
    <property type="entry name" value="MFS_trans_sf"/>
</dbReference>
<evidence type="ECO:0000313" key="10">
    <source>
        <dbReference type="EMBL" id="KAK8051623.1"/>
    </source>
</evidence>
<dbReference type="EMBL" id="JAQQWK010000002">
    <property type="protein sequence ID" value="KAK8051623.1"/>
    <property type="molecule type" value="Genomic_DNA"/>
</dbReference>
<dbReference type="SUPFAM" id="SSF103473">
    <property type="entry name" value="MFS general substrate transporter"/>
    <property type="match status" value="1"/>
</dbReference>
<dbReference type="Proteomes" id="UP001444661">
    <property type="component" value="Unassembled WGS sequence"/>
</dbReference>
<proteinExistence type="predicted"/>
<accession>A0ABR1TYH2</accession>
<feature type="region of interest" description="Disordered" evidence="7">
    <location>
        <begin position="1"/>
        <end position="24"/>
    </location>
</feature>
<protein>
    <submittedName>
        <fullName evidence="10">MFS general substrate transporter</fullName>
    </submittedName>
</protein>
<dbReference type="Pfam" id="PF07690">
    <property type="entry name" value="MFS_1"/>
    <property type="match status" value="1"/>
</dbReference>
<evidence type="ECO:0000256" key="5">
    <source>
        <dbReference type="ARBA" id="ARBA00023136"/>
    </source>
</evidence>
<dbReference type="InterPro" id="IPR011701">
    <property type="entry name" value="MFS"/>
</dbReference>
<keyword evidence="2" id="KW-0813">Transport</keyword>
<reference evidence="10 11" key="1">
    <citation type="submission" date="2023-01" db="EMBL/GenBank/DDBJ databases">
        <title>Analysis of 21 Apiospora genomes using comparative genomics revels a genus with tremendous synthesis potential of carbohydrate active enzymes and secondary metabolites.</title>
        <authorList>
            <person name="Sorensen T."/>
        </authorList>
    </citation>
    <scope>NUCLEOTIDE SEQUENCE [LARGE SCALE GENOMIC DNA]</scope>
    <source>
        <strain evidence="10 11">CBS 33761</strain>
    </source>
</reference>
<evidence type="ECO:0000259" key="9">
    <source>
        <dbReference type="PROSITE" id="PS50850"/>
    </source>
</evidence>
<evidence type="ECO:0000256" key="6">
    <source>
        <dbReference type="ARBA" id="ARBA00023180"/>
    </source>
</evidence>
<gene>
    <name evidence="10" type="ORF">PG993_003008</name>
</gene>
<feature type="transmembrane region" description="Helical" evidence="8">
    <location>
        <begin position="238"/>
        <end position="257"/>
    </location>
</feature>
<feature type="transmembrane region" description="Helical" evidence="8">
    <location>
        <begin position="81"/>
        <end position="100"/>
    </location>
</feature>
<feature type="transmembrane region" description="Helical" evidence="8">
    <location>
        <begin position="40"/>
        <end position="59"/>
    </location>
</feature>
<feature type="transmembrane region" description="Helical" evidence="8">
    <location>
        <begin position="406"/>
        <end position="430"/>
    </location>
</feature>
<comment type="caution">
    <text evidence="10">The sequence shown here is derived from an EMBL/GenBank/DDBJ whole genome shotgun (WGS) entry which is preliminary data.</text>
</comment>
<evidence type="ECO:0000256" key="1">
    <source>
        <dbReference type="ARBA" id="ARBA00004141"/>
    </source>
</evidence>